<feature type="domain" description="CBS" evidence="16">
    <location>
        <begin position="315"/>
        <end position="374"/>
    </location>
</feature>
<dbReference type="PROSITE" id="PS51371">
    <property type="entry name" value="CBS"/>
    <property type="match status" value="2"/>
</dbReference>
<keyword evidence="12 15" id="KW-0129">CBS domain</keyword>
<evidence type="ECO:0000256" key="3">
    <source>
        <dbReference type="ARBA" id="ARBA00022475"/>
    </source>
</evidence>
<feature type="domain" description="CBS" evidence="16">
    <location>
        <begin position="252"/>
        <end position="308"/>
    </location>
</feature>
<evidence type="ECO:0000256" key="6">
    <source>
        <dbReference type="ARBA" id="ARBA00022723"/>
    </source>
</evidence>
<feature type="transmembrane region" description="Helical" evidence="14">
    <location>
        <begin position="54"/>
        <end position="74"/>
    </location>
</feature>
<evidence type="ECO:0000256" key="7">
    <source>
        <dbReference type="ARBA" id="ARBA00022737"/>
    </source>
</evidence>
<evidence type="ECO:0000256" key="10">
    <source>
        <dbReference type="ARBA" id="ARBA00022989"/>
    </source>
</evidence>
<evidence type="ECO:0000313" key="17">
    <source>
        <dbReference type="EMBL" id="MFC1851327.1"/>
    </source>
</evidence>
<dbReference type="CDD" id="cd06164">
    <property type="entry name" value="S2P-M50_SpoIVFB_CBS"/>
    <property type="match status" value="1"/>
</dbReference>
<dbReference type="PANTHER" id="PTHR39188:SF3">
    <property type="entry name" value="STAGE IV SPORULATION PROTEIN FB"/>
    <property type="match status" value="1"/>
</dbReference>
<dbReference type="PIRSF" id="PIRSF006404">
    <property type="entry name" value="UCP006404_Pept_M50_CBS"/>
    <property type="match status" value="1"/>
</dbReference>
<dbReference type="SMART" id="SM00116">
    <property type="entry name" value="CBS"/>
    <property type="match status" value="2"/>
</dbReference>
<feature type="transmembrane region" description="Helical" evidence="14">
    <location>
        <begin position="146"/>
        <end position="165"/>
    </location>
</feature>
<evidence type="ECO:0000256" key="13">
    <source>
        <dbReference type="ARBA" id="ARBA00023136"/>
    </source>
</evidence>
<accession>A0ABV6YYQ2</accession>
<feature type="transmembrane region" description="Helical" evidence="14">
    <location>
        <begin position="195"/>
        <end position="226"/>
    </location>
</feature>
<dbReference type="SUPFAM" id="SSF54631">
    <property type="entry name" value="CBS-domain pair"/>
    <property type="match status" value="1"/>
</dbReference>
<keyword evidence="3 14" id="KW-1003">Cell membrane</keyword>
<evidence type="ECO:0000259" key="16">
    <source>
        <dbReference type="PROSITE" id="PS51371"/>
    </source>
</evidence>
<keyword evidence="18" id="KW-1185">Reference proteome</keyword>
<keyword evidence="8 14" id="KW-0378">Hydrolase</keyword>
<keyword evidence="13 14" id="KW-0472">Membrane</keyword>
<comment type="similarity">
    <text evidence="2 14">Belongs to the peptidase M50B family.</text>
</comment>
<feature type="transmembrane region" description="Helical" evidence="14">
    <location>
        <begin position="113"/>
        <end position="134"/>
    </location>
</feature>
<dbReference type="Proteomes" id="UP001594351">
    <property type="component" value="Unassembled WGS sequence"/>
</dbReference>
<protein>
    <recommendedName>
        <fullName evidence="14">Zinc metalloprotease</fullName>
    </recommendedName>
</protein>
<evidence type="ECO:0000256" key="11">
    <source>
        <dbReference type="ARBA" id="ARBA00023049"/>
    </source>
</evidence>
<keyword evidence="10 14" id="KW-1133">Transmembrane helix</keyword>
<evidence type="ECO:0000256" key="14">
    <source>
        <dbReference type="PIRNR" id="PIRNR006404"/>
    </source>
</evidence>
<evidence type="ECO:0000256" key="8">
    <source>
        <dbReference type="ARBA" id="ARBA00022801"/>
    </source>
</evidence>
<gene>
    <name evidence="17" type="ORF">ACFL27_14110</name>
</gene>
<dbReference type="Gene3D" id="3.20.20.70">
    <property type="entry name" value="Aldolase class I"/>
    <property type="match status" value="1"/>
</dbReference>
<dbReference type="InterPro" id="IPR008915">
    <property type="entry name" value="Peptidase_M50"/>
</dbReference>
<sequence length="375" mass="41814">MVRKKIRGLYVTTIYGIPITLDYSWFLIFGLIAWSLSGGYFRQMLPWLAGSVHWMLGIGAALLLFGSILLHELAHSVVAKMHGINIRGITLHVFGGVAEMESEPKDPKMELKMAAAGPATSFALGILFIIVGALSSSPALKAVFGYLFFINVVLAIFNLIPGYPLDGGRIFRALMWLKTEDYYKSTRWATKAGSVFAYLLMFFGFLQMFAGSLFGGIWFVFIGFFLKNGADASYHFLMLQRGLKGLKAKSMMIRNFVSVLPNITLQQLVDEYILTHRHHSFPVVEQDQFLGIVTFNDIKDVPRNEWSEKIVSDAMTPVDDTLTICEECELFEAFVKIAGNNIGRIGVTDTSNKLVGYLSFRDLETLVSLKIPATA</sequence>
<evidence type="ECO:0000256" key="4">
    <source>
        <dbReference type="ARBA" id="ARBA00022670"/>
    </source>
</evidence>
<comment type="subcellular location">
    <subcellularLocation>
        <location evidence="1 14">Cell membrane</location>
        <topology evidence="1 14">Multi-pass membrane protein</topology>
    </subcellularLocation>
</comment>
<evidence type="ECO:0000256" key="2">
    <source>
        <dbReference type="ARBA" id="ARBA00007931"/>
    </source>
</evidence>
<reference evidence="17 18" key="1">
    <citation type="submission" date="2024-09" db="EMBL/GenBank/DDBJ databases">
        <title>Laminarin stimulates single cell rates of sulfate reduction while oxygen inhibits transcriptomic activity in coastal marine sediment.</title>
        <authorList>
            <person name="Lindsay M."/>
            <person name="Orcutt B."/>
            <person name="Emerson D."/>
            <person name="Stepanauskas R."/>
            <person name="D'Angelo T."/>
        </authorList>
    </citation>
    <scope>NUCLEOTIDE SEQUENCE [LARGE SCALE GENOMIC DNA]</scope>
    <source>
        <strain evidence="17">SAG AM-311-K15</strain>
    </source>
</reference>
<evidence type="ECO:0000256" key="15">
    <source>
        <dbReference type="PROSITE-ProRule" id="PRU00703"/>
    </source>
</evidence>
<dbReference type="InterPro" id="IPR013785">
    <property type="entry name" value="Aldolase_TIM"/>
</dbReference>
<keyword evidence="6 14" id="KW-0479">Metal-binding</keyword>
<keyword evidence="11 14" id="KW-0482">Metalloprotease</keyword>
<evidence type="ECO:0000256" key="5">
    <source>
        <dbReference type="ARBA" id="ARBA00022692"/>
    </source>
</evidence>
<comment type="cofactor">
    <cofactor evidence="14">
        <name>Zn(2+)</name>
        <dbReference type="ChEBI" id="CHEBI:29105"/>
    </cofactor>
    <text evidence="14">Binds 1 zinc ion per subunit.</text>
</comment>
<comment type="caution">
    <text evidence="17">The sequence shown here is derived from an EMBL/GenBank/DDBJ whole genome shotgun (WGS) entry which is preliminary data.</text>
</comment>
<dbReference type="InterPro" id="IPR046342">
    <property type="entry name" value="CBS_dom_sf"/>
</dbReference>
<keyword evidence="5 14" id="KW-0812">Transmembrane</keyword>
<dbReference type="InterPro" id="IPR000644">
    <property type="entry name" value="CBS_dom"/>
</dbReference>
<evidence type="ECO:0000313" key="18">
    <source>
        <dbReference type="Proteomes" id="UP001594351"/>
    </source>
</evidence>
<keyword evidence="7" id="KW-0677">Repeat</keyword>
<proteinExistence type="inferred from homology"/>
<name>A0ABV6YYQ2_UNCC1</name>
<feature type="transmembrane region" description="Helical" evidence="14">
    <location>
        <begin position="12"/>
        <end position="34"/>
    </location>
</feature>
<dbReference type="PANTHER" id="PTHR39188">
    <property type="entry name" value="MEMBRANE-ASSOCIATED ZINC METALLOPROTEASE M50B"/>
    <property type="match status" value="1"/>
</dbReference>
<organism evidence="17 18">
    <name type="scientific">candidate division CSSED10-310 bacterium</name>
    <dbReference type="NCBI Taxonomy" id="2855610"/>
    <lineage>
        <taxon>Bacteria</taxon>
        <taxon>Bacteria division CSSED10-310</taxon>
    </lineage>
</organism>
<dbReference type="InterPro" id="IPR016483">
    <property type="entry name" value="UCP006404_Pept_M50_CBS"/>
</dbReference>
<dbReference type="Pfam" id="PF00571">
    <property type="entry name" value="CBS"/>
    <property type="match status" value="2"/>
</dbReference>
<keyword evidence="9 14" id="KW-0862">Zinc</keyword>
<dbReference type="EMBL" id="JBHPBY010000178">
    <property type="protein sequence ID" value="MFC1851327.1"/>
    <property type="molecule type" value="Genomic_DNA"/>
</dbReference>
<dbReference type="Pfam" id="PF02163">
    <property type="entry name" value="Peptidase_M50"/>
    <property type="match status" value="2"/>
</dbReference>
<evidence type="ECO:0000256" key="9">
    <source>
        <dbReference type="ARBA" id="ARBA00022833"/>
    </source>
</evidence>
<evidence type="ECO:0000256" key="12">
    <source>
        <dbReference type="ARBA" id="ARBA00023122"/>
    </source>
</evidence>
<evidence type="ECO:0000256" key="1">
    <source>
        <dbReference type="ARBA" id="ARBA00004651"/>
    </source>
</evidence>
<keyword evidence="4 14" id="KW-0645">Protease</keyword>